<comment type="catalytic activity">
    <reaction evidence="20">
        <text>3-O-[beta-D-Xyl-(1-&gt;4)-Rib-ol-P-Rib-ol-P-3-beta-D-GalNAc-(1-&gt;3)-beta-D-GlcNAc-(1-&gt;4)-(O-6-P-alpha-D-Man)]-Thr-[protein] + UDP-alpha-D-glucuronate = 3-O-[beta-D-GlcA-(1-&gt;3)-beta-D-Xyl-(1-&gt;4)-Rib-ol-P-Rib-ol-P-3-beta-D-GalNAc-(1-&gt;3)-beta-D-GlcNAc-(1-&gt;4)-(O-6-P-alpha-D-Man)]-Thr-[protein] + UDP + H(+)</text>
        <dbReference type="Rhea" id="RHEA:46860"/>
        <dbReference type="Rhea" id="RHEA-COMP:15023"/>
        <dbReference type="Rhea" id="RHEA-COMP:17482"/>
        <dbReference type="ChEBI" id="CHEBI:15378"/>
        <dbReference type="ChEBI" id="CHEBI:58052"/>
        <dbReference type="ChEBI" id="CHEBI:58223"/>
        <dbReference type="ChEBI" id="CHEBI:142405"/>
        <dbReference type="ChEBI" id="CHEBI:177336"/>
    </reaction>
</comment>
<dbReference type="AlphaFoldDB" id="A0A9N9XPR7"/>
<evidence type="ECO:0000256" key="5">
    <source>
        <dbReference type="ARBA" id="ARBA00017962"/>
    </source>
</evidence>
<keyword evidence="22" id="KW-1185">Reference proteome</keyword>
<dbReference type="PANTHER" id="PTHR46420:SF1">
    <property type="entry name" value="BETA-1,4-GLUCURONYLTRANSFERASE 1"/>
    <property type="match status" value="1"/>
</dbReference>
<reference evidence="21" key="1">
    <citation type="submission" date="2022-01" db="EMBL/GenBank/DDBJ databases">
        <authorList>
            <person name="King R."/>
        </authorList>
    </citation>
    <scope>NUCLEOTIDE SEQUENCE</scope>
</reference>
<organism evidence="21 22">
    <name type="scientific">Phyllotreta striolata</name>
    <name type="common">Striped flea beetle</name>
    <name type="synonym">Crioceris striolata</name>
    <dbReference type="NCBI Taxonomy" id="444603"/>
    <lineage>
        <taxon>Eukaryota</taxon>
        <taxon>Metazoa</taxon>
        <taxon>Ecdysozoa</taxon>
        <taxon>Arthropoda</taxon>
        <taxon>Hexapoda</taxon>
        <taxon>Insecta</taxon>
        <taxon>Pterygota</taxon>
        <taxon>Neoptera</taxon>
        <taxon>Endopterygota</taxon>
        <taxon>Coleoptera</taxon>
        <taxon>Polyphaga</taxon>
        <taxon>Cucujiformia</taxon>
        <taxon>Chrysomeloidea</taxon>
        <taxon>Chrysomelidae</taxon>
        <taxon>Galerucinae</taxon>
        <taxon>Alticini</taxon>
        <taxon>Phyllotreta</taxon>
    </lineage>
</organism>
<evidence type="ECO:0000256" key="2">
    <source>
        <dbReference type="ARBA" id="ARBA00004323"/>
    </source>
</evidence>
<comment type="similarity">
    <text evidence="4">Belongs to the glycosyltransferase 49 family.</text>
</comment>
<evidence type="ECO:0000313" key="22">
    <source>
        <dbReference type="Proteomes" id="UP001153712"/>
    </source>
</evidence>
<keyword evidence="7" id="KW-0808">Transferase</keyword>
<comment type="pathway">
    <text evidence="3">Protein modification; protein glycosylation.</text>
</comment>
<evidence type="ECO:0000256" key="3">
    <source>
        <dbReference type="ARBA" id="ARBA00004922"/>
    </source>
</evidence>
<evidence type="ECO:0000256" key="14">
    <source>
        <dbReference type="ARBA" id="ARBA00023180"/>
    </source>
</evidence>
<dbReference type="PANTHER" id="PTHR46420">
    <property type="entry name" value="BETA-1,4-GLUCURONYLTRANSFERASE 1"/>
    <property type="match status" value="1"/>
</dbReference>
<dbReference type="OrthoDB" id="6479716at2759"/>
<keyword evidence="10" id="KW-0735">Signal-anchor</keyword>
<sequence length="440" mass="51833">MLSNFRLYPPETNPMRKSISTPTTTFFFLTVYNIVLTVRLSYIHDCPKHPVHKIPQIVYEKYQREAEDLEDGPLPRLDLNLGRWDNRRKYKYFDNFLVGRKFAILSNLYETCLATQGSLDKLPSLIEVAQNWNGPISLATFAASEDELNALLLYVLYLRKCNERIADKVTFHLALTTERRPKKFNIDTLKLKELNCDNPLGVMQHLTKNFQRGTNQWRTRLSYPQNHVRNLARKNCQTNYVFLTDVDIIPSRGMAEILDAFLRDAKCNDKCAYVVPTYEIDERVMFPHNKTELVRLASKGLARPFHHKVFIYNQYATNFSRWQNTRDDTDDVHISHPVTNFEFFYEPFYVAPDTVPPHDERFIGYGYTRNSQVYEMYVSGYKFEVLSPIFTCHWGLQVKHSRPPWREHQNALNRKLFEGFKKELFAKYNKDPLNLVKKAN</sequence>
<evidence type="ECO:0000256" key="13">
    <source>
        <dbReference type="ARBA" id="ARBA00023136"/>
    </source>
</evidence>
<evidence type="ECO:0000256" key="17">
    <source>
        <dbReference type="ARBA" id="ARBA00032175"/>
    </source>
</evidence>
<dbReference type="InterPro" id="IPR043189">
    <property type="entry name" value="B4GAT1"/>
</dbReference>
<comment type="cofactor">
    <cofactor evidence="1">
        <name>Mn(2+)</name>
        <dbReference type="ChEBI" id="CHEBI:29035"/>
    </cofactor>
</comment>
<comment type="subcellular location">
    <subcellularLocation>
        <location evidence="2">Golgi apparatus membrane</location>
        <topology evidence="2">Single-pass type II membrane protein</topology>
    </subcellularLocation>
</comment>
<evidence type="ECO:0000256" key="7">
    <source>
        <dbReference type="ARBA" id="ARBA00022679"/>
    </source>
</evidence>
<dbReference type="GO" id="GO:0015020">
    <property type="term" value="F:glucuronosyltransferase activity"/>
    <property type="evidence" value="ECO:0007669"/>
    <property type="project" value="InterPro"/>
</dbReference>
<dbReference type="GO" id="GO:0035269">
    <property type="term" value="P:protein O-linked glycosylation via mannose"/>
    <property type="evidence" value="ECO:0007669"/>
    <property type="project" value="TreeGrafter"/>
</dbReference>
<dbReference type="Proteomes" id="UP001153712">
    <property type="component" value="Chromosome 3"/>
</dbReference>
<accession>A0A9N9XPR7</accession>
<name>A0A9N9XPR7_PHYSR</name>
<dbReference type="GO" id="GO:0000139">
    <property type="term" value="C:Golgi membrane"/>
    <property type="evidence" value="ECO:0007669"/>
    <property type="project" value="UniProtKB-SubCell"/>
</dbReference>
<keyword evidence="8" id="KW-0812">Transmembrane</keyword>
<keyword evidence="14" id="KW-0325">Glycoprotein</keyword>
<dbReference type="EMBL" id="OU900096">
    <property type="protein sequence ID" value="CAG9860201.1"/>
    <property type="molecule type" value="Genomic_DNA"/>
</dbReference>
<evidence type="ECO:0000256" key="16">
    <source>
        <dbReference type="ARBA" id="ARBA00030723"/>
    </source>
</evidence>
<keyword evidence="15" id="KW-0464">Manganese</keyword>
<dbReference type="Pfam" id="PF13896">
    <property type="entry name" value="Glyco_transf_49"/>
    <property type="match status" value="1"/>
</dbReference>
<keyword evidence="9" id="KW-0479">Metal-binding</keyword>
<evidence type="ECO:0000256" key="8">
    <source>
        <dbReference type="ARBA" id="ARBA00022692"/>
    </source>
</evidence>
<evidence type="ECO:0000256" key="19">
    <source>
        <dbReference type="ARBA" id="ARBA00033291"/>
    </source>
</evidence>
<evidence type="ECO:0000256" key="1">
    <source>
        <dbReference type="ARBA" id="ARBA00001936"/>
    </source>
</evidence>
<dbReference type="GO" id="GO:0046872">
    <property type="term" value="F:metal ion binding"/>
    <property type="evidence" value="ECO:0007669"/>
    <property type="project" value="UniProtKB-KW"/>
</dbReference>
<keyword evidence="11" id="KW-1133">Transmembrane helix</keyword>
<evidence type="ECO:0000256" key="6">
    <source>
        <dbReference type="ARBA" id="ARBA00022676"/>
    </source>
</evidence>
<evidence type="ECO:0000256" key="9">
    <source>
        <dbReference type="ARBA" id="ARBA00022723"/>
    </source>
</evidence>
<evidence type="ECO:0000256" key="12">
    <source>
        <dbReference type="ARBA" id="ARBA00023034"/>
    </source>
</evidence>
<evidence type="ECO:0000256" key="4">
    <source>
        <dbReference type="ARBA" id="ARBA00008539"/>
    </source>
</evidence>
<evidence type="ECO:0000256" key="20">
    <source>
        <dbReference type="ARBA" id="ARBA00047852"/>
    </source>
</evidence>
<evidence type="ECO:0000256" key="10">
    <source>
        <dbReference type="ARBA" id="ARBA00022968"/>
    </source>
</evidence>
<gene>
    <name evidence="21" type="ORF">PHYEVI_LOCUS6557</name>
</gene>
<evidence type="ECO:0000256" key="18">
    <source>
        <dbReference type="ARBA" id="ARBA00032181"/>
    </source>
</evidence>
<keyword evidence="6" id="KW-0328">Glycosyltransferase</keyword>
<protein>
    <recommendedName>
        <fullName evidence="5">Beta-1,4-glucuronyltransferase 1</fullName>
    </recommendedName>
    <alternativeName>
        <fullName evidence="16">I-beta-1,3-N-acetylglucosaminyltransferase</fullName>
    </alternativeName>
    <alternativeName>
        <fullName evidence="19">N-acetyllactosaminide beta-1,3-N-acetylglucosaminyltransferase</fullName>
    </alternativeName>
    <alternativeName>
        <fullName evidence="17">Poly-N-acetyllactosamine extension enzyme</fullName>
    </alternativeName>
    <alternativeName>
        <fullName evidence="18">UDP-GlcNAc:betaGal beta-1,3-N-acetylglucosaminyltransferase 1</fullName>
    </alternativeName>
</protein>
<evidence type="ECO:0000313" key="21">
    <source>
        <dbReference type="EMBL" id="CAG9860201.1"/>
    </source>
</evidence>
<keyword evidence="12" id="KW-0333">Golgi apparatus</keyword>
<evidence type="ECO:0000256" key="15">
    <source>
        <dbReference type="ARBA" id="ARBA00023211"/>
    </source>
</evidence>
<evidence type="ECO:0000256" key="11">
    <source>
        <dbReference type="ARBA" id="ARBA00022989"/>
    </source>
</evidence>
<proteinExistence type="inferred from homology"/>
<keyword evidence="13" id="KW-0472">Membrane</keyword>